<gene>
    <name evidence="17" type="ORF">MSL71_16680</name>
</gene>
<name>A0A4U8YKX1_9BACT</name>
<evidence type="ECO:0000256" key="4">
    <source>
        <dbReference type="ARBA" id="ARBA00013035"/>
    </source>
</evidence>
<evidence type="ECO:0000256" key="11">
    <source>
        <dbReference type="ARBA" id="ARBA00022825"/>
    </source>
</evidence>
<feature type="active site" description="Charge relay system" evidence="14">
    <location>
        <position position="124"/>
    </location>
</feature>
<organism evidence="17 18">
    <name type="scientific">Desulfoluna butyratoxydans</name>
    <dbReference type="NCBI Taxonomy" id="231438"/>
    <lineage>
        <taxon>Bacteria</taxon>
        <taxon>Pseudomonadati</taxon>
        <taxon>Thermodesulfobacteriota</taxon>
        <taxon>Desulfobacteria</taxon>
        <taxon>Desulfobacterales</taxon>
        <taxon>Desulfolunaceae</taxon>
        <taxon>Desulfoluna</taxon>
    </lineage>
</organism>
<proteinExistence type="inferred from homology"/>
<feature type="binding site" evidence="15">
    <location>
        <position position="124"/>
    </location>
    <ligand>
        <name>substrate</name>
    </ligand>
</feature>
<evidence type="ECO:0000313" key="18">
    <source>
        <dbReference type="Proteomes" id="UP000507962"/>
    </source>
</evidence>
<evidence type="ECO:0000256" key="2">
    <source>
        <dbReference type="ARBA" id="ARBA00004418"/>
    </source>
</evidence>
<dbReference type="AlphaFoldDB" id="A0A4U8YKX1"/>
<keyword evidence="18" id="KW-1185">Reference proteome</keyword>
<keyword evidence="9" id="KW-0574">Periplasm</keyword>
<dbReference type="GO" id="GO:0042597">
    <property type="term" value="C:periplasmic space"/>
    <property type="evidence" value="ECO:0007669"/>
    <property type="project" value="UniProtKB-SubCell"/>
</dbReference>
<dbReference type="SUPFAM" id="SSF50494">
    <property type="entry name" value="Trypsin-like serine proteases"/>
    <property type="match status" value="1"/>
</dbReference>
<dbReference type="InterPro" id="IPR011782">
    <property type="entry name" value="Pept_S1C_Do"/>
</dbReference>
<evidence type="ECO:0000256" key="13">
    <source>
        <dbReference type="ARBA" id="ARBA00032850"/>
    </source>
</evidence>
<evidence type="ECO:0000313" key="17">
    <source>
        <dbReference type="EMBL" id="VFQ44024.1"/>
    </source>
</evidence>
<dbReference type="FunFam" id="2.40.10.120:FF:000007">
    <property type="entry name" value="Periplasmic serine endoprotease DegP-like"/>
    <property type="match status" value="1"/>
</dbReference>
<dbReference type="InterPro" id="IPR036034">
    <property type="entry name" value="PDZ_sf"/>
</dbReference>
<dbReference type="RefSeq" id="WP_246317745.1">
    <property type="nucleotide sequence ID" value="NZ_CAADHO010000002.1"/>
</dbReference>
<evidence type="ECO:0000256" key="6">
    <source>
        <dbReference type="ARBA" id="ARBA00022670"/>
    </source>
</evidence>
<dbReference type="Gene3D" id="2.30.42.10">
    <property type="match status" value="2"/>
</dbReference>
<reference evidence="17 18" key="1">
    <citation type="submission" date="2019-03" db="EMBL/GenBank/DDBJ databases">
        <authorList>
            <person name="Nijsse B."/>
        </authorList>
    </citation>
    <scope>NUCLEOTIDE SEQUENCE [LARGE SCALE GENOMIC DNA]</scope>
    <source>
        <strain evidence="17">Desulfoluna butyratoxydans MSL71</strain>
    </source>
</reference>
<dbReference type="Proteomes" id="UP000507962">
    <property type="component" value="Unassembled WGS sequence"/>
</dbReference>
<feature type="active site" description="Charge relay system" evidence="14">
    <location>
        <position position="228"/>
    </location>
</feature>
<dbReference type="PANTHER" id="PTHR22939">
    <property type="entry name" value="SERINE PROTEASE FAMILY S1C HTRA-RELATED"/>
    <property type="match status" value="1"/>
</dbReference>
<evidence type="ECO:0000256" key="15">
    <source>
        <dbReference type="PIRSR" id="PIRSR611782-2"/>
    </source>
</evidence>
<keyword evidence="10" id="KW-0378">Hydrolase</keyword>
<dbReference type="NCBIfam" id="TIGR02037">
    <property type="entry name" value="degP_htrA_DO"/>
    <property type="match status" value="1"/>
</dbReference>
<evidence type="ECO:0000256" key="10">
    <source>
        <dbReference type="ARBA" id="ARBA00022801"/>
    </source>
</evidence>
<feature type="domain" description="PDZ" evidence="16">
    <location>
        <begin position="366"/>
        <end position="471"/>
    </location>
</feature>
<evidence type="ECO:0000256" key="7">
    <source>
        <dbReference type="ARBA" id="ARBA00022729"/>
    </source>
</evidence>
<dbReference type="EC" id="3.4.21.107" evidence="4"/>
<dbReference type="SUPFAM" id="SSF50156">
    <property type="entry name" value="PDZ domain-like"/>
    <property type="match status" value="2"/>
</dbReference>
<evidence type="ECO:0000256" key="1">
    <source>
        <dbReference type="ARBA" id="ARBA00001772"/>
    </source>
</evidence>
<feature type="binding site" evidence="15">
    <location>
        <position position="154"/>
    </location>
    <ligand>
        <name>substrate</name>
    </ligand>
</feature>
<dbReference type="EMBL" id="CAADHO010000002">
    <property type="protein sequence ID" value="VFQ44024.1"/>
    <property type="molecule type" value="Genomic_DNA"/>
</dbReference>
<evidence type="ECO:0000256" key="9">
    <source>
        <dbReference type="ARBA" id="ARBA00022764"/>
    </source>
</evidence>
<dbReference type="GO" id="GO:0004252">
    <property type="term" value="F:serine-type endopeptidase activity"/>
    <property type="evidence" value="ECO:0007669"/>
    <property type="project" value="InterPro"/>
</dbReference>
<feature type="binding site" evidence="15">
    <location>
        <begin position="226"/>
        <end position="228"/>
    </location>
    <ligand>
        <name>substrate</name>
    </ligand>
</feature>
<keyword evidence="12" id="KW-0346">Stress response</keyword>
<dbReference type="Pfam" id="PF13365">
    <property type="entry name" value="Trypsin_2"/>
    <property type="match status" value="1"/>
</dbReference>
<feature type="binding site" evidence="15">
    <location>
        <position position="64"/>
    </location>
    <ligand>
        <name>substrate</name>
    </ligand>
</feature>
<evidence type="ECO:0000259" key="16">
    <source>
        <dbReference type="PROSITE" id="PS50106"/>
    </source>
</evidence>
<keyword evidence="7" id="KW-0732">Signal</keyword>
<comment type="similarity">
    <text evidence="3">Belongs to the peptidase S1C family.</text>
</comment>
<keyword evidence="8" id="KW-0677">Repeat</keyword>
<dbReference type="SMART" id="SM00228">
    <property type="entry name" value="PDZ"/>
    <property type="match status" value="2"/>
</dbReference>
<comment type="subcellular location">
    <subcellularLocation>
        <location evidence="2">Periplasm</location>
    </subcellularLocation>
</comment>
<dbReference type="PANTHER" id="PTHR22939:SF130">
    <property type="entry name" value="PERIPLASMIC SERINE ENDOPROTEASE DEGP-LIKE-RELATED"/>
    <property type="match status" value="1"/>
</dbReference>
<keyword evidence="11" id="KW-0720">Serine protease</keyword>
<dbReference type="Gene3D" id="2.40.10.120">
    <property type="match status" value="1"/>
</dbReference>
<evidence type="ECO:0000256" key="14">
    <source>
        <dbReference type="PIRSR" id="PIRSR611782-1"/>
    </source>
</evidence>
<dbReference type="Pfam" id="PF17820">
    <property type="entry name" value="PDZ_6"/>
    <property type="match status" value="1"/>
</dbReference>
<keyword evidence="6" id="KW-0645">Protease</keyword>
<dbReference type="InterPro" id="IPR041489">
    <property type="entry name" value="PDZ_6"/>
</dbReference>
<sequence>MMHTRETAIPQSSHPLRIAALMMLSLAVLLTAVPVRAEAVKMIPADFSELAEKASPSVVNIRTEKTVNGGGRVSRHFQGMDPNDPMNEFFERFFGDQRQREFKQRSLGSGFIVDPSGYIVTNNHVVENTTEIKVILKDGHEYEATIAGRDPSTDLALIKIDAEKELPALELGDTQEIKVGQWVMAIGNPFGLGHTVTTGIVSAKGRVLGSGPYDDYIQTDTSINPGNSGGPLLDLEGRVIGINTAIIQGGQGLGFAIPVKLAAGIIAQLKEDGNVTRGWLGVSIQEIEGDVVKYYGLPGAKGVMIMDAFKGDPAEKAGIRAKDIILSIDGKKVETLKDLTGIVASQKVGDKVKVTFLRNGKEKTVKVKIGKREDRRTAGAQGMGSGDADLGIDIASISPEMAKRFNLSDTQGVLITGVKPRSKGSQIGLVHGDIIKEVNHTPIRSEDDYFEVLEGIDEGEQVDMLIIRRGRGYALVRFTK</sequence>
<dbReference type="CDD" id="cd06779">
    <property type="entry name" value="cpPDZ_Deg_HtrA-like"/>
    <property type="match status" value="1"/>
</dbReference>
<dbReference type="GO" id="GO:0006508">
    <property type="term" value="P:proteolysis"/>
    <property type="evidence" value="ECO:0007669"/>
    <property type="project" value="UniProtKB-KW"/>
</dbReference>
<dbReference type="InterPro" id="IPR009003">
    <property type="entry name" value="Peptidase_S1_PA"/>
</dbReference>
<evidence type="ECO:0000256" key="12">
    <source>
        <dbReference type="ARBA" id="ARBA00023016"/>
    </source>
</evidence>
<dbReference type="CDD" id="cd10839">
    <property type="entry name" value="cpPDZ1_DegP-like"/>
    <property type="match status" value="1"/>
</dbReference>
<dbReference type="Pfam" id="PF13180">
    <property type="entry name" value="PDZ_2"/>
    <property type="match status" value="1"/>
</dbReference>
<dbReference type="InterPro" id="IPR001940">
    <property type="entry name" value="Peptidase_S1C"/>
</dbReference>
<feature type="domain" description="PDZ" evidence="16">
    <location>
        <begin position="265"/>
        <end position="360"/>
    </location>
</feature>
<dbReference type="PRINTS" id="PR00834">
    <property type="entry name" value="PROTEASES2C"/>
</dbReference>
<evidence type="ECO:0000256" key="5">
    <source>
        <dbReference type="ARBA" id="ARBA00013958"/>
    </source>
</evidence>
<protein>
    <recommendedName>
        <fullName evidence="5">Probable periplasmic serine endoprotease DegP-like</fullName>
        <ecNumber evidence="4">3.4.21.107</ecNumber>
    </recommendedName>
    <alternativeName>
        <fullName evidence="13">Protease Do</fullName>
    </alternativeName>
</protein>
<evidence type="ECO:0000256" key="3">
    <source>
        <dbReference type="ARBA" id="ARBA00010541"/>
    </source>
</evidence>
<accession>A0A4U8YKX1</accession>
<dbReference type="InterPro" id="IPR001478">
    <property type="entry name" value="PDZ"/>
</dbReference>
<comment type="catalytic activity">
    <reaction evidence="1">
        <text>Acts on substrates that are at least partially unfolded. The cleavage site P1 residue is normally between a pair of hydrophobic residues, such as Val-|-Val.</text>
        <dbReference type="EC" id="3.4.21.107"/>
    </reaction>
</comment>
<feature type="active site" description="Charge relay system" evidence="14">
    <location>
        <position position="154"/>
    </location>
</feature>
<dbReference type="PROSITE" id="PS50106">
    <property type="entry name" value="PDZ"/>
    <property type="match status" value="2"/>
</dbReference>
<evidence type="ECO:0000256" key="8">
    <source>
        <dbReference type="ARBA" id="ARBA00022737"/>
    </source>
</evidence>